<organism evidence="2 3">
    <name type="scientific">Metallosphaera yellowstonensis MK1</name>
    <dbReference type="NCBI Taxonomy" id="671065"/>
    <lineage>
        <taxon>Archaea</taxon>
        <taxon>Thermoproteota</taxon>
        <taxon>Thermoprotei</taxon>
        <taxon>Sulfolobales</taxon>
        <taxon>Sulfolobaceae</taxon>
        <taxon>Metallosphaera</taxon>
    </lineage>
</organism>
<dbReference type="NCBIfam" id="TIGR01766">
    <property type="entry name" value="IS200/IS605 family accessory protein TnpB-like domain"/>
    <property type="match status" value="1"/>
</dbReference>
<keyword evidence="3" id="KW-1185">Reference proteome</keyword>
<evidence type="ECO:0000256" key="1">
    <source>
        <dbReference type="ARBA" id="ARBA00023125"/>
    </source>
</evidence>
<dbReference type="HOGENOM" id="CLU_1187805_0_0_2"/>
<proteinExistence type="predicted"/>
<accession>H2C7G2</accession>
<dbReference type="AlphaFoldDB" id="H2C7G2"/>
<dbReference type="InterPro" id="IPR010095">
    <property type="entry name" value="Cas12f1-like_TNB"/>
</dbReference>
<protein>
    <submittedName>
        <fullName evidence="2">Transposase, IS605 OrfB family, central region</fullName>
    </submittedName>
</protein>
<reference evidence="2 3" key="1">
    <citation type="submission" date="2012-01" db="EMBL/GenBank/DDBJ databases">
        <title>Improved High-Quality Draft sequence of Metallosphaera yellowstonensis MK1.</title>
        <authorList>
            <consortium name="US DOE Joint Genome Institute"/>
            <person name="Lucas S."/>
            <person name="Han J."/>
            <person name="Cheng J.-F."/>
            <person name="Goodwin L."/>
            <person name="Pitluck S."/>
            <person name="Peters L."/>
            <person name="Teshima H."/>
            <person name="Detter J.C."/>
            <person name="Han C."/>
            <person name="Tapia R."/>
            <person name="Land M."/>
            <person name="Hauser L."/>
            <person name="Kyrpides N."/>
            <person name="Kozubal M."/>
            <person name="Macur R.E."/>
            <person name="Jay Z."/>
            <person name="Inskeep W."/>
            <person name="Woyke T."/>
        </authorList>
    </citation>
    <scope>NUCLEOTIDE SEQUENCE [LARGE SCALE GENOMIC DNA]</scope>
    <source>
        <strain evidence="2 3">MK1</strain>
    </source>
</reference>
<name>H2C7G2_9CREN</name>
<dbReference type="EMBL" id="JH597770">
    <property type="protein sequence ID" value="EHP68088.1"/>
    <property type="molecule type" value="Genomic_DNA"/>
</dbReference>
<sequence length="233" mass="26708">MRRYETGLGRIVVNYSLRREEITKGHSTKDELMKKKLRKLRERERKTDVLRKTVKRVVELARDLKAKVIVGKFSSRSKEKMESNKTAKLRHRIHQWSVVKLVEMLKTQPIDVAEVSESYTSSINPFNGEKLKRRKQVVERVIRVFNPYLMTGSAHEGGGVKVLKVNARYLESGEVLLERDSIAPLNLARKVDGRVVVFPSTGPNELRVTVYDPLRGVPVAELEAIKEGKLRHG</sequence>
<dbReference type="Proteomes" id="UP000003980">
    <property type="component" value="Unassembled WGS sequence"/>
</dbReference>
<dbReference type="GO" id="GO:0003677">
    <property type="term" value="F:DNA binding"/>
    <property type="evidence" value="ECO:0007669"/>
    <property type="project" value="UniProtKB-KW"/>
</dbReference>
<evidence type="ECO:0000313" key="2">
    <source>
        <dbReference type="EMBL" id="EHP68088.1"/>
    </source>
</evidence>
<dbReference type="eggNOG" id="arCOG00679">
    <property type="taxonomic scope" value="Archaea"/>
</dbReference>
<dbReference type="STRING" id="671065.MetMK1DRAFT_00025110"/>
<gene>
    <name evidence="2" type="ORF">MetMK1DRAFT_00025110</name>
</gene>
<evidence type="ECO:0000313" key="3">
    <source>
        <dbReference type="Proteomes" id="UP000003980"/>
    </source>
</evidence>
<keyword evidence="1" id="KW-0238">DNA-binding</keyword>